<name>A0A2G9CC53_9BURK</name>
<proteinExistence type="predicted"/>
<dbReference type="OrthoDB" id="9154767at2"/>
<evidence type="ECO:0000256" key="1">
    <source>
        <dbReference type="SAM" id="Phobius"/>
    </source>
</evidence>
<keyword evidence="1" id="KW-1133">Transmembrane helix</keyword>
<dbReference type="Proteomes" id="UP000231501">
    <property type="component" value="Unassembled WGS sequence"/>
</dbReference>
<accession>A0A2G9CC53</accession>
<keyword evidence="1" id="KW-0812">Transmembrane</keyword>
<evidence type="ECO:0000313" key="3">
    <source>
        <dbReference type="Proteomes" id="UP000231501"/>
    </source>
</evidence>
<comment type="caution">
    <text evidence="2">The sequence shown here is derived from an EMBL/GenBank/DDBJ whole genome shotgun (WGS) entry which is preliminary data.</text>
</comment>
<dbReference type="RefSeq" id="WP_099860652.1">
    <property type="nucleotide sequence ID" value="NZ_PEOG01000014.1"/>
</dbReference>
<protein>
    <submittedName>
        <fullName evidence="2">Uncharacterized protein</fullName>
    </submittedName>
</protein>
<sequence>MSTTTFKTVRTSFKAFAFGIGATLAIAVSLLHVQEQREQRAAVITLDPVVITAKREQLPTVYITGRRDTSADGQQLASALPVGCTTQLC</sequence>
<organism evidence="2 3">
    <name type="scientific">Roseateles chitinivorans</name>
    <dbReference type="NCBI Taxonomy" id="2917965"/>
    <lineage>
        <taxon>Bacteria</taxon>
        <taxon>Pseudomonadati</taxon>
        <taxon>Pseudomonadota</taxon>
        <taxon>Betaproteobacteria</taxon>
        <taxon>Burkholderiales</taxon>
        <taxon>Sphaerotilaceae</taxon>
        <taxon>Roseateles</taxon>
    </lineage>
</organism>
<dbReference type="AlphaFoldDB" id="A0A2G9CC53"/>
<evidence type="ECO:0000313" key="2">
    <source>
        <dbReference type="EMBL" id="PIM53955.1"/>
    </source>
</evidence>
<keyword evidence="3" id="KW-1185">Reference proteome</keyword>
<dbReference type="EMBL" id="PEOG01000014">
    <property type="protein sequence ID" value="PIM53955.1"/>
    <property type="molecule type" value="Genomic_DNA"/>
</dbReference>
<keyword evidence="1" id="KW-0472">Membrane</keyword>
<reference evidence="2 3" key="1">
    <citation type="submission" date="2017-11" db="EMBL/GenBank/DDBJ databases">
        <title>Draft genome sequence of Mitsuaria sp. HWN-4.</title>
        <authorList>
            <person name="Gundlapally S.R."/>
        </authorList>
    </citation>
    <scope>NUCLEOTIDE SEQUENCE [LARGE SCALE GENOMIC DNA]</scope>
    <source>
        <strain evidence="2 3">HWN-4</strain>
    </source>
</reference>
<feature type="transmembrane region" description="Helical" evidence="1">
    <location>
        <begin position="12"/>
        <end position="31"/>
    </location>
</feature>
<gene>
    <name evidence="2" type="ORF">CS062_06565</name>
</gene>